<proteinExistence type="predicted"/>
<sequence>MDREGGSNGSCYYSVLGIRKDASFSDVRSAYRKLALKWHPDRWTKNPSVAGEAKRRFQKIQEAYSVLSDEGKRSMYDAGFLDLLEEEEGMGDFLHDLMNMMDQNVGAEEESLEDLQKTFVEMFGGDLAKMMENKDPTVAKKRARDGGCGSNSRRTSSNCSSYYC</sequence>
<accession>A0ACC0ADE2</accession>
<protein>
    <submittedName>
        <fullName evidence="1">Uncharacterized protein</fullName>
    </submittedName>
</protein>
<dbReference type="EMBL" id="CM044706">
    <property type="protein sequence ID" value="KAI5658611.1"/>
    <property type="molecule type" value="Genomic_DNA"/>
</dbReference>
<evidence type="ECO:0000313" key="1">
    <source>
        <dbReference type="EMBL" id="KAI5658611.1"/>
    </source>
</evidence>
<gene>
    <name evidence="1" type="ORF">M9H77_27404</name>
</gene>
<name>A0ACC0ADE2_CATRO</name>
<reference evidence="2" key="1">
    <citation type="journal article" date="2023" name="Nat. Plants">
        <title>Single-cell RNA sequencing provides a high-resolution roadmap for understanding the multicellular compartmentation of specialized metabolism.</title>
        <authorList>
            <person name="Sun S."/>
            <person name="Shen X."/>
            <person name="Li Y."/>
            <person name="Li Y."/>
            <person name="Wang S."/>
            <person name="Li R."/>
            <person name="Zhang H."/>
            <person name="Shen G."/>
            <person name="Guo B."/>
            <person name="Wei J."/>
            <person name="Xu J."/>
            <person name="St-Pierre B."/>
            <person name="Chen S."/>
            <person name="Sun C."/>
        </authorList>
    </citation>
    <scope>NUCLEOTIDE SEQUENCE [LARGE SCALE GENOMIC DNA]</scope>
</reference>
<keyword evidence="2" id="KW-1185">Reference proteome</keyword>
<evidence type="ECO:0000313" key="2">
    <source>
        <dbReference type="Proteomes" id="UP001060085"/>
    </source>
</evidence>
<comment type="caution">
    <text evidence="1">The sequence shown here is derived from an EMBL/GenBank/DDBJ whole genome shotgun (WGS) entry which is preliminary data.</text>
</comment>
<organism evidence="1 2">
    <name type="scientific">Catharanthus roseus</name>
    <name type="common">Madagascar periwinkle</name>
    <name type="synonym">Vinca rosea</name>
    <dbReference type="NCBI Taxonomy" id="4058"/>
    <lineage>
        <taxon>Eukaryota</taxon>
        <taxon>Viridiplantae</taxon>
        <taxon>Streptophyta</taxon>
        <taxon>Embryophyta</taxon>
        <taxon>Tracheophyta</taxon>
        <taxon>Spermatophyta</taxon>
        <taxon>Magnoliopsida</taxon>
        <taxon>eudicotyledons</taxon>
        <taxon>Gunneridae</taxon>
        <taxon>Pentapetalae</taxon>
        <taxon>asterids</taxon>
        <taxon>lamiids</taxon>
        <taxon>Gentianales</taxon>
        <taxon>Apocynaceae</taxon>
        <taxon>Rauvolfioideae</taxon>
        <taxon>Vinceae</taxon>
        <taxon>Catharanthinae</taxon>
        <taxon>Catharanthus</taxon>
    </lineage>
</organism>
<dbReference type="Proteomes" id="UP001060085">
    <property type="component" value="Linkage Group LG06"/>
</dbReference>